<evidence type="ECO:0000313" key="2">
    <source>
        <dbReference type="Proteomes" id="UP000712600"/>
    </source>
</evidence>
<accession>A0A8S9R1M5</accession>
<comment type="caution">
    <text evidence="1">The sequence shown here is derived from an EMBL/GenBank/DDBJ whole genome shotgun (WGS) entry which is preliminary data.</text>
</comment>
<organism evidence="1 2">
    <name type="scientific">Brassica cretica</name>
    <name type="common">Mustard</name>
    <dbReference type="NCBI Taxonomy" id="69181"/>
    <lineage>
        <taxon>Eukaryota</taxon>
        <taxon>Viridiplantae</taxon>
        <taxon>Streptophyta</taxon>
        <taxon>Embryophyta</taxon>
        <taxon>Tracheophyta</taxon>
        <taxon>Spermatophyta</taxon>
        <taxon>Magnoliopsida</taxon>
        <taxon>eudicotyledons</taxon>
        <taxon>Gunneridae</taxon>
        <taxon>Pentapetalae</taxon>
        <taxon>rosids</taxon>
        <taxon>malvids</taxon>
        <taxon>Brassicales</taxon>
        <taxon>Brassicaceae</taxon>
        <taxon>Brassiceae</taxon>
        <taxon>Brassica</taxon>
    </lineage>
</organism>
<gene>
    <name evidence="1" type="ORF">F2Q69_00012248</name>
</gene>
<proteinExistence type="predicted"/>
<dbReference type="AlphaFoldDB" id="A0A8S9R1M5"/>
<sequence>MIAHSMFSYRRYISTNKRVHNLDLSMIVAVTRLKRPVESVEGKINALQGWQIYAL</sequence>
<name>A0A8S9R1M5_BRACR</name>
<reference evidence="1" key="1">
    <citation type="submission" date="2019-12" db="EMBL/GenBank/DDBJ databases">
        <title>Genome sequencing and annotation of Brassica cretica.</title>
        <authorList>
            <person name="Studholme D.J."/>
            <person name="Sarris P."/>
        </authorList>
    </citation>
    <scope>NUCLEOTIDE SEQUENCE</scope>
    <source>
        <strain evidence="1">PFS-109/04</strain>
        <tissue evidence="1">Leaf</tissue>
    </source>
</reference>
<dbReference type="Proteomes" id="UP000712600">
    <property type="component" value="Unassembled WGS sequence"/>
</dbReference>
<dbReference type="EMBL" id="QGKX02000996">
    <property type="protein sequence ID" value="KAF3557498.1"/>
    <property type="molecule type" value="Genomic_DNA"/>
</dbReference>
<evidence type="ECO:0000313" key="1">
    <source>
        <dbReference type="EMBL" id="KAF3557498.1"/>
    </source>
</evidence>
<protein>
    <submittedName>
        <fullName evidence="1">Uncharacterized protein</fullName>
    </submittedName>
</protein>